<dbReference type="AlphaFoldDB" id="A0A1G9QZ73"/>
<dbReference type="PANTHER" id="PTHR36432:SF4">
    <property type="entry name" value="TRANSITION STATE REGULATOR ABH-RELATED"/>
    <property type="match status" value="1"/>
</dbReference>
<dbReference type="SUPFAM" id="SSF89447">
    <property type="entry name" value="AbrB/MazE/MraZ-like"/>
    <property type="match status" value="1"/>
</dbReference>
<proteinExistence type="predicted"/>
<accession>A0A1G9QZ73</accession>
<dbReference type="GO" id="GO:0003677">
    <property type="term" value="F:DNA binding"/>
    <property type="evidence" value="ECO:0007669"/>
    <property type="project" value="UniProtKB-UniRule"/>
</dbReference>
<dbReference type="EMBL" id="FNHF01000002">
    <property type="protein sequence ID" value="SDM15535.1"/>
    <property type="molecule type" value="Genomic_DNA"/>
</dbReference>
<name>A0A1G9QZ73_9BACI</name>
<evidence type="ECO:0000259" key="2">
    <source>
        <dbReference type="PROSITE" id="PS51740"/>
    </source>
</evidence>
<keyword evidence="1" id="KW-0238">DNA-binding</keyword>
<keyword evidence="4" id="KW-1185">Reference proteome</keyword>
<dbReference type="InterPro" id="IPR052731">
    <property type="entry name" value="B_subtilis_Trans_State_Reg"/>
</dbReference>
<sequence length="89" mass="10040">MKALGIVRKLDELGRVVVPKEVRKVNGWEPGTSLEMLASEEGLFIREYQSSGQKEAVLEKLLSIKQNAPDQETERLINEVALYIKGDKK</sequence>
<dbReference type="NCBIfam" id="TIGR01439">
    <property type="entry name" value="lp_hng_hel_AbrB"/>
    <property type="match status" value="1"/>
</dbReference>
<feature type="domain" description="SpoVT-AbrB" evidence="2">
    <location>
        <begin position="5"/>
        <end position="50"/>
    </location>
</feature>
<dbReference type="OrthoDB" id="9782993at2"/>
<dbReference type="InterPro" id="IPR037914">
    <property type="entry name" value="SpoVT-AbrB_sf"/>
</dbReference>
<dbReference type="Gene3D" id="2.10.260.10">
    <property type="match status" value="1"/>
</dbReference>
<dbReference type="Pfam" id="PF04014">
    <property type="entry name" value="MazE_antitoxin"/>
    <property type="match status" value="1"/>
</dbReference>
<protein>
    <submittedName>
        <fullName evidence="3">AbrB family transcriptional regulator, stage V sporulation protein T</fullName>
    </submittedName>
</protein>
<dbReference type="PANTHER" id="PTHR36432">
    <property type="match status" value="1"/>
</dbReference>
<dbReference type="SMART" id="SM00966">
    <property type="entry name" value="SpoVT_AbrB"/>
    <property type="match status" value="1"/>
</dbReference>
<evidence type="ECO:0000256" key="1">
    <source>
        <dbReference type="PROSITE-ProRule" id="PRU01076"/>
    </source>
</evidence>
<dbReference type="STRING" id="482461.SAMN05216244_1710"/>
<dbReference type="InterPro" id="IPR007159">
    <property type="entry name" value="SpoVT-AbrB_dom"/>
</dbReference>
<evidence type="ECO:0000313" key="3">
    <source>
        <dbReference type="EMBL" id="SDM15535.1"/>
    </source>
</evidence>
<reference evidence="4" key="1">
    <citation type="submission" date="2016-10" db="EMBL/GenBank/DDBJ databases">
        <authorList>
            <person name="Varghese N."/>
            <person name="Submissions S."/>
        </authorList>
    </citation>
    <scope>NUCLEOTIDE SEQUENCE [LARGE SCALE GENOMIC DNA]</scope>
    <source>
        <strain evidence="4">CGMCC 1.6199</strain>
    </source>
</reference>
<dbReference type="PROSITE" id="PS51740">
    <property type="entry name" value="SPOVT_ABRB"/>
    <property type="match status" value="1"/>
</dbReference>
<dbReference type="RefSeq" id="WP_074598432.1">
    <property type="nucleotide sequence ID" value="NZ_FNHF01000002.1"/>
</dbReference>
<gene>
    <name evidence="3" type="ORF">SAMN05216244_1710</name>
</gene>
<dbReference type="Proteomes" id="UP000182347">
    <property type="component" value="Unassembled WGS sequence"/>
</dbReference>
<organism evidence="3 4">
    <name type="scientific">Sediminibacillus halophilus</name>
    <dbReference type="NCBI Taxonomy" id="482461"/>
    <lineage>
        <taxon>Bacteria</taxon>
        <taxon>Bacillati</taxon>
        <taxon>Bacillota</taxon>
        <taxon>Bacilli</taxon>
        <taxon>Bacillales</taxon>
        <taxon>Bacillaceae</taxon>
        <taxon>Sediminibacillus</taxon>
    </lineage>
</organism>
<evidence type="ECO:0000313" key="4">
    <source>
        <dbReference type="Proteomes" id="UP000182347"/>
    </source>
</evidence>